<keyword evidence="4" id="KW-0804">Transcription</keyword>
<comment type="similarity">
    <text evidence="1">Belongs to the sigma-70 factor family. ECF subfamily.</text>
</comment>
<keyword evidence="3" id="KW-0731">Sigma factor</keyword>
<evidence type="ECO:0000259" key="5">
    <source>
        <dbReference type="Pfam" id="PF04542"/>
    </source>
</evidence>
<dbReference type="RefSeq" id="WP_045484169.1">
    <property type="nucleotide sequence ID" value="NZ_LTAO01000009.1"/>
</dbReference>
<dbReference type="InterPro" id="IPR036388">
    <property type="entry name" value="WH-like_DNA-bd_sf"/>
</dbReference>
<dbReference type="InterPro" id="IPR039425">
    <property type="entry name" value="RNA_pol_sigma-70-like"/>
</dbReference>
<dbReference type="Pfam" id="PF04542">
    <property type="entry name" value="Sigma70_r2"/>
    <property type="match status" value="1"/>
</dbReference>
<keyword evidence="2" id="KW-0805">Transcription regulation</keyword>
<dbReference type="SUPFAM" id="SSF88659">
    <property type="entry name" value="Sigma3 and sigma4 domains of RNA polymerase sigma factors"/>
    <property type="match status" value="1"/>
</dbReference>
<dbReference type="GO" id="GO:0003677">
    <property type="term" value="F:DNA binding"/>
    <property type="evidence" value="ECO:0007669"/>
    <property type="project" value="InterPro"/>
</dbReference>
<dbReference type="InterPro" id="IPR013249">
    <property type="entry name" value="RNA_pol_sigma70_r4_t2"/>
</dbReference>
<evidence type="ECO:0000256" key="1">
    <source>
        <dbReference type="ARBA" id="ARBA00010641"/>
    </source>
</evidence>
<dbReference type="CDD" id="cd06171">
    <property type="entry name" value="Sigma70_r4"/>
    <property type="match status" value="1"/>
</dbReference>
<dbReference type="Gene3D" id="1.10.10.10">
    <property type="entry name" value="Winged helix-like DNA-binding domain superfamily/Winged helix DNA-binding domain"/>
    <property type="match status" value="1"/>
</dbReference>
<protein>
    <submittedName>
        <fullName evidence="7">RNA polymerase subunit sigma</fullName>
    </submittedName>
</protein>
<keyword evidence="8" id="KW-1185">Reference proteome</keyword>
<dbReference type="Gene3D" id="1.10.1740.10">
    <property type="match status" value="1"/>
</dbReference>
<dbReference type="NCBIfam" id="TIGR02937">
    <property type="entry name" value="sigma70-ECF"/>
    <property type="match status" value="1"/>
</dbReference>
<dbReference type="PANTHER" id="PTHR43133">
    <property type="entry name" value="RNA POLYMERASE ECF-TYPE SIGMA FACTO"/>
    <property type="match status" value="1"/>
</dbReference>
<proteinExistence type="inferred from homology"/>
<dbReference type="PANTHER" id="PTHR43133:SF51">
    <property type="entry name" value="RNA POLYMERASE SIGMA FACTOR"/>
    <property type="match status" value="1"/>
</dbReference>
<feature type="domain" description="RNA polymerase sigma factor 70 region 4 type 2" evidence="6">
    <location>
        <begin position="114"/>
        <end position="165"/>
    </location>
</feature>
<organism evidence="7 8">
    <name type="scientific">Alkalihalobacillus trypoxylicola</name>
    <dbReference type="NCBI Taxonomy" id="519424"/>
    <lineage>
        <taxon>Bacteria</taxon>
        <taxon>Bacillati</taxon>
        <taxon>Bacillota</taxon>
        <taxon>Bacilli</taxon>
        <taxon>Bacillales</taxon>
        <taxon>Bacillaceae</taxon>
        <taxon>Alkalihalobacillus</taxon>
    </lineage>
</organism>
<evidence type="ECO:0000313" key="7">
    <source>
        <dbReference type="EMBL" id="KYG33134.1"/>
    </source>
</evidence>
<dbReference type="STRING" id="519424.AZF04_17465"/>
<dbReference type="GO" id="GO:0016987">
    <property type="term" value="F:sigma factor activity"/>
    <property type="evidence" value="ECO:0007669"/>
    <property type="project" value="UniProtKB-KW"/>
</dbReference>
<comment type="caution">
    <text evidence="7">The sequence shown here is derived from an EMBL/GenBank/DDBJ whole genome shotgun (WGS) entry which is preliminary data.</text>
</comment>
<feature type="domain" description="RNA polymerase sigma-70 region 2" evidence="5">
    <location>
        <begin position="20"/>
        <end position="86"/>
    </location>
</feature>
<evidence type="ECO:0000256" key="4">
    <source>
        <dbReference type="ARBA" id="ARBA00023163"/>
    </source>
</evidence>
<dbReference type="GO" id="GO:0006352">
    <property type="term" value="P:DNA-templated transcription initiation"/>
    <property type="evidence" value="ECO:0007669"/>
    <property type="project" value="InterPro"/>
</dbReference>
<evidence type="ECO:0000256" key="2">
    <source>
        <dbReference type="ARBA" id="ARBA00023015"/>
    </source>
</evidence>
<gene>
    <name evidence="7" type="ORF">AZF04_17465</name>
</gene>
<sequence length="177" mass="21083">MEEDWIKRAKAGDDEAFHLLMDKHIKTVERFSYQMGVSQEKVDDVVQEVFIKVYRFITKQTHGKFTTWLYSLTLNVIRDMYRQEQRQIKKFKLLKKSQDSTSYIESYMDHDSFDLHEKIQQLDAKYKVPIILHYFHDLNYKEIAGVLGVSEGAIKSRILRAKKMLKEKYEKVGEHNG</sequence>
<evidence type="ECO:0000259" key="6">
    <source>
        <dbReference type="Pfam" id="PF08281"/>
    </source>
</evidence>
<reference evidence="7" key="1">
    <citation type="submission" date="2016-02" db="EMBL/GenBank/DDBJ databases">
        <title>Genome sequence of Bacillus trypoxylicola KCTC 13244(T).</title>
        <authorList>
            <person name="Jeong H."/>
            <person name="Park S.-H."/>
            <person name="Choi S.-K."/>
        </authorList>
    </citation>
    <scope>NUCLEOTIDE SEQUENCE [LARGE SCALE GENOMIC DNA]</scope>
    <source>
        <strain evidence="7">KCTC 13244</strain>
    </source>
</reference>
<dbReference type="InterPro" id="IPR013325">
    <property type="entry name" value="RNA_pol_sigma_r2"/>
</dbReference>
<accession>A0A162EKN6</accession>
<dbReference type="AlphaFoldDB" id="A0A162EKN6"/>
<dbReference type="InterPro" id="IPR007627">
    <property type="entry name" value="RNA_pol_sigma70_r2"/>
</dbReference>
<evidence type="ECO:0000313" key="8">
    <source>
        <dbReference type="Proteomes" id="UP000075806"/>
    </source>
</evidence>
<dbReference type="OrthoDB" id="9784984at2"/>
<dbReference type="Pfam" id="PF08281">
    <property type="entry name" value="Sigma70_r4_2"/>
    <property type="match status" value="1"/>
</dbReference>
<dbReference type="InterPro" id="IPR013324">
    <property type="entry name" value="RNA_pol_sigma_r3/r4-like"/>
</dbReference>
<dbReference type="EMBL" id="LTAO01000009">
    <property type="protein sequence ID" value="KYG33134.1"/>
    <property type="molecule type" value="Genomic_DNA"/>
</dbReference>
<dbReference type="SUPFAM" id="SSF88946">
    <property type="entry name" value="Sigma2 domain of RNA polymerase sigma factors"/>
    <property type="match status" value="1"/>
</dbReference>
<evidence type="ECO:0000256" key="3">
    <source>
        <dbReference type="ARBA" id="ARBA00023082"/>
    </source>
</evidence>
<dbReference type="Proteomes" id="UP000075806">
    <property type="component" value="Unassembled WGS sequence"/>
</dbReference>
<dbReference type="InterPro" id="IPR014284">
    <property type="entry name" value="RNA_pol_sigma-70_dom"/>
</dbReference>
<name>A0A162EKN6_9BACI</name>